<dbReference type="InterPro" id="IPR011009">
    <property type="entry name" value="Kinase-like_dom_sf"/>
</dbReference>
<accession>A0A2C9UVF4</accession>
<keyword evidence="5" id="KW-0418">Kinase</keyword>
<dbReference type="InterPro" id="IPR045216">
    <property type="entry name" value="CK2_alpha"/>
</dbReference>
<evidence type="ECO:0000259" key="9">
    <source>
        <dbReference type="PROSITE" id="PS50011"/>
    </source>
</evidence>
<evidence type="ECO:0000256" key="5">
    <source>
        <dbReference type="ARBA" id="ARBA00022777"/>
    </source>
</evidence>
<dbReference type="Gene3D" id="1.10.510.10">
    <property type="entry name" value="Transferase(Phosphotransferase) domain 1"/>
    <property type="match status" value="1"/>
</dbReference>
<comment type="catalytic activity">
    <reaction evidence="8">
        <text>L-seryl-[protein] + ATP = O-phospho-L-seryl-[protein] + ADP + H(+)</text>
        <dbReference type="Rhea" id="RHEA:17989"/>
        <dbReference type="Rhea" id="RHEA-COMP:9863"/>
        <dbReference type="Rhea" id="RHEA-COMP:11604"/>
        <dbReference type="ChEBI" id="CHEBI:15378"/>
        <dbReference type="ChEBI" id="CHEBI:29999"/>
        <dbReference type="ChEBI" id="CHEBI:30616"/>
        <dbReference type="ChEBI" id="CHEBI:83421"/>
        <dbReference type="ChEBI" id="CHEBI:456216"/>
        <dbReference type="EC" id="2.7.11.1"/>
    </reaction>
</comment>
<dbReference type="InterPro" id="IPR000719">
    <property type="entry name" value="Prot_kinase_dom"/>
</dbReference>
<evidence type="ECO:0000256" key="2">
    <source>
        <dbReference type="ARBA" id="ARBA00022527"/>
    </source>
</evidence>
<dbReference type="SUPFAM" id="SSF56112">
    <property type="entry name" value="Protein kinase-like (PK-like)"/>
    <property type="match status" value="1"/>
</dbReference>
<dbReference type="STRING" id="3983.A0A2C9UVF4"/>
<name>A0A2C9UVF4_MANES</name>
<evidence type="ECO:0000256" key="4">
    <source>
        <dbReference type="ARBA" id="ARBA00022741"/>
    </source>
</evidence>
<sequence length="71" mass="8218">MGALDYRRSQGIMHQDVKPHNVMFDHGQRKLHLLDLGLAEFYHPGKECNVRLASRYSERSNSSMGMIRMIS</sequence>
<evidence type="ECO:0000256" key="7">
    <source>
        <dbReference type="ARBA" id="ARBA00047899"/>
    </source>
</evidence>
<dbReference type="PROSITE" id="PS00108">
    <property type="entry name" value="PROTEIN_KINASE_ST"/>
    <property type="match status" value="1"/>
</dbReference>
<dbReference type="PANTHER" id="PTHR24054:SF0">
    <property type="entry name" value="CASEIN KINASE II SUBUNIT ALPHA"/>
    <property type="match status" value="1"/>
</dbReference>
<reference evidence="10" key="1">
    <citation type="submission" date="2016-02" db="EMBL/GenBank/DDBJ databases">
        <title>WGS assembly of Manihot esculenta.</title>
        <authorList>
            <person name="Bredeson J.V."/>
            <person name="Prochnik S.E."/>
            <person name="Lyons J.B."/>
            <person name="Schmutz J."/>
            <person name="Grimwood J."/>
            <person name="Vrebalov J."/>
            <person name="Bart R.S."/>
            <person name="Amuge T."/>
            <person name="Ferguson M.E."/>
            <person name="Green R."/>
            <person name="Putnam N."/>
            <person name="Stites J."/>
            <person name="Rounsley S."/>
            <person name="Rokhsar D.S."/>
        </authorList>
    </citation>
    <scope>NUCLEOTIDE SEQUENCE [LARGE SCALE GENOMIC DNA]</scope>
    <source>
        <tissue evidence="10">Leaf</tissue>
    </source>
</reference>
<evidence type="ECO:0000256" key="1">
    <source>
        <dbReference type="ARBA" id="ARBA00012513"/>
    </source>
</evidence>
<evidence type="ECO:0000256" key="3">
    <source>
        <dbReference type="ARBA" id="ARBA00022679"/>
    </source>
</evidence>
<dbReference type="PROSITE" id="PS50011">
    <property type="entry name" value="PROTEIN_KINASE_DOM"/>
    <property type="match status" value="1"/>
</dbReference>
<keyword evidence="3" id="KW-0808">Transferase</keyword>
<dbReference type="AlphaFoldDB" id="A0A2C9UVF4"/>
<dbReference type="GO" id="GO:0005524">
    <property type="term" value="F:ATP binding"/>
    <property type="evidence" value="ECO:0007669"/>
    <property type="project" value="UniProtKB-KW"/>
</dbReference>
<comment type="catalytic activity">
    <reaction evidence="7">
        <text>L-threonyl-[protein] + ATP = O-phospho-L-threonyl-[protein] + ADP + H(+)</text>
        <dbReference type="Rhea" id="RHEA:46608"/>
        <dbReference type="Rhea" id="RHEA-COMP:11060"/>
        <dbReference type="Rhea" id="RHEA-COMP:11605"/>
        <dbReference type="ChEBI" id="CHEBI:15378"/>
        <dbReference type="ChEBI" id="CHEBI:30013"/>
        <dbReference type="ChEBI" id="CHEBI:30616"/>
        <dbReference type="ChEBI" id="CHEBI:61977"/>
        <dbReference type="ChEBI" id="CHEBI:456216"/>
        <dbReference type="EC" id="2.7.11.1"/>
    </reaction>
</comment>
<evidence type="ECO:0000256" key="6">
    <source>
        <dbReference type="ARBA" id="ARBA00022840"/>
    </source>
</evidence>
<dbReference type="EC" id="2.7.11.1" evidence="1"/>
<keyword evidence="2" id="KW-0723">Serine/threonine-protein kinase</keyword>
<dbReference type="InterPro" id="IPR008271">
    <property type="entry name" value="Ser/Thr_kinase_AS"/>
</dbReference>
<evidence type="ECO:0000256" key="8">
    <source>
        <dbReference type="ARBA" id="ARBA00048679"/>
    </source>
</evidence>
<gene>
    <name evidence="10" type="ORF">MANES_12G110200</name>
</gene>
<feature type="domain" description="Protein kinase" evidence="9">
    <location>
        <begin position="1"/>
        <end position="71"/>
    </location>
</feature>
<dbReference type="PANTHER" id="PTHR24054">
    <property type="entry name" value="CASEIN KINASE II SUBUNIT ALPHA"/>
    <property type="match status" value="1"/>
</dbReference>
<proteinExistence type="predicted"/>
<keyword evidence="6" id="KW-0067">ATP-binding</keyword>
<evidence type="ECO:0000313" key="10">
    <source>
        <dbReference type="EMBL" id="OAY35538.1"/>
    </source>
</evidence>
<keyword evidence="4" id="KW-0547">Nucleotide-binding</keyword>
<dbReference type="GO" id="GO:0004674">
    <property type="term" value="F:protein serine/threonine kinase activity"/>
    <property type="evidence" value="ECO:0007669"/>
    <property type="project" value="UniProtKB-KW"/>
</dbReference>
<protein>
    <recommendedName>
        <fullName evidence="1">non-specific serine/threonine protein kinase</fullName>
        <ecNumber evidence="1">2.7.11.1</ecNumber>
    </recommendedName>
</protein>
<dbReference type="EMBL" id="CM004398">
    <property type="protein sequence ID" value="OAY35538.1"/>
    <property type="molecule type" value="Genomic_DNA"/>
</dbReference>
<organism evidence="10">
    <name type="scientific">Manihot esculenta</name>
    <name type="common">Cassava</name>
    <name type="synonym">Jatropha manihot</name>
    <dbReference type="NCBI Taxonomy" id="3983"/>
    <lineage>
        <taxon>Eukaryota</taxon>
        <taxon>Viridiplantae</taxon>
        <taxon>Streptophyta</taxon>
        <taxon>Embryophyta</taxon>
        <taxon>Tracheophyta</taxon>
        <taxon>Spermatophyta</taxon>
        <taxon>Magnoliopsida</taxon>
        <taxon>eudicotyledons</taxon>
        <taxon>Gunneridae</taxon>
        <taxon>Pentapetalae</taxon>
        <taxon>rosids</taxon>
        <taxon>fabids</taxon>
        <taxon>Malpighiales</taxon>
        <taxon>Euphorbiaceae</taxon>
        <taxon>Crotonoideae</taxon>
        <taxon>Manihoteae</taxon>
        <taxon>Manihot</taxon>
    </lineage>
</organism>
<dbReference type="Pfam" id="PF00069">
    <property type="entry name" value="Pkinase"/>
    <property type="match status" value="1"/>
</dbReference>